<evidence type="ECO:0000313" key="3">
    <source>
        <dbReference type="EMBL" id="KAE8760457.1"/>
    </source>
</evidence>
<dbReference type="InterPro" id="IPR042099">
    <property type="entry name" value="ANL_N_sf"/>
</dbReference>
<dbReference type="Gene3D" id="3.40.50.12780">
    <property type="entry name" value="N-terminal domain of ligase-like"/>
    <property type="match status" value="1"/>
</dbReference>
<dbReference type="Gene3D" id="3.30.300.30">
    <property type="match status" value="1"/>
</dbReference>
<name>A0A6N6WIF9_9BURK</name>
<dbReference type="InterPro" id="IPR050237">
    <property type="entry name" value="ATP-dep_AMP-bd_enzyme"/>
</dbReference>
<dbReference type="Pfam" id="PF13193">
    <property type="entry name" value="AMP-binding_C"/>
    <property type="match status" value="1"/>
</dbReference>
<evidence type="ECO:0000259" key="2">
    <source>
        <dbReference type="Pfam" id="PF13193"/>
    </source>
</evidence>
<dbReference type="InterPro" id="IPR025110">
    <property type="entry name" value="AMP-bd_C"/>
</dbReference>
<evidence type="ECO:0000259" key="1">
    <source>
        <dbReference type="Pfam" id="PF00501"/>
    </source>
</evidence>
<dbReference type="InterPro" id="IPR045851">
    <property type="entry name" value="AMP-bd_C_sf"/>
</dbReference>
<gene>
    <name evidence="3" type="ORF">FSO04_07940</name>
</gene>
<organism evidence="3 4">
    <name type="scientific">Paraburkholderia madseniana</name>
    <dbReference type="NCBI Taxonomy" id="2599607"/>
    <lineage>
        <taxon>Bacteria</taxon>
        <taxon>Pseudomonadati</taxon>
        <taxon>Pseudomonadota</taxon>
        <taxon>Betaproteobacteria</taxon>
        <taxon>Burkholderiales</taxon>
        <taxon>Burkholderiaceae</taxon>
        <taxon>Paraburkholderia</taxon>
    </lineage>
</organism>
<comment type="caution">
    <text evidence="3">The sequence shown here is derived from an EMBL/GenBank/DDBJ whole genome shotgun (WGS) entry which is preliminary data.</text>
</comment>
<proteinExistence type="predicted"/>
<dbReference type="NCBIfam" id="NF004837">
    <property type="entry name" value="PRK06187.1"/>
    <property type="match status" value="1"/>
</dbReference>
<dbReference type="EMBL" id="VOSW01000011">
    <property type="protein sequence ID" value="KAE8760457.1"/>
    <property type="molecule type" value="Genomic_DNA"/>
</dbReference>
<sequence length="549" mass="60788">MHDQAMNPTPSAYAYPLLIKHLLHTPLAHAPNQEIVYRGQKRLTYRTLGERIARLASGLSGLGAQHGSTVAVMDWDSHRYLECYFAIPMMGAVLQTVNVRLSPSEIAYTINHAGAEILLVHTDFLPVVEAIRDKLETVRTFVWIGEEGSEACAHTIPFSDEYESLLARSASTYAFPDFDENTRATTFYTTGTTGLPKGVYFSHRQLVLHTITAMAALASPVSGQRFHRGDVYMPLTPMFHVHAWGIPYIATVLGVKQVYPGRYVPERLVQLVRDEEVTFSHCVGTILHMLLNCPEAKDVDLGKWKVIIGGGALPHGLARAALDRGIDIFTGYGMSETCPMLSLAQLRPDSGDIDTEEEVRLRCKTGYPVPLVDLRIVNENMEDVAHDGKAYGEIVVRAPWLTQGYLKNPEASGQLWEGGYLHTQDIANIDATGNLQITDRIKDVIKSGGEWVSSLEIESLISQHPGVAEVAVIGVKDEKWGERPVALVVPRKGLTTTLTEEDVKKHVLAFSEKGQISKYAVPQIVKLVEALEKTSVGKMNKKRLRELFI</sequence>
<evidence type="ECO:0000313" key="4">
    <source>
        <dbReference type="Proteomes" id="UP000463700"/>
    </source>
</evidence>
<protein>
    <submittedName>
        <fullName evidence="3">Long-chain-fatty-acid--CoA ligase</fullName>
    </submittedName>
</protein>
<dbReference type="GO" id="GO:0016877">
    <property type="term" value="F:ligase activity, forming carbon-sulfur bonds"/>
    <property type="evidence" value="ECO:0007669"/>
    <property type="project" value="UniProtKB-ARBA"/>
</dbReference>
<dbReference type="PANTHER" id="PTHR43767:SF11">
    <property type="entry name" value="MEDIUM-CHAIN-FATTY-ACID--COA LIGASE"/>
    <property type="match status" value="1"/>
</dbReference>
<dbReference type="Proteomes" id="UP000463700">
    <property type="component" value="Unassembled WGS sequence"/>
</dbReference>
<feature type="domain" description="AMP-dependent synthetase/ligase" evidence="1">
    <location>
        <begin position="28"/>
        <end position="406"/>
    </location>
</feature>
<dbReference type="InterPro" id="IPR000873">
    <property type="entry name" value="AMP-dep_synth/lig_dom"/>
</dbReference>
<dbReference type="SUPFAM" id="SSF56801">
    <property type="entry name" value="Acetyl-CoA synthetase-like"/>
    <property type="match status" value="1"/>
</dbReference>
<reference evidence="3 4" key="1">
    <citation type="journal article" date="2020" name="Int. J. Syst. Evol. Microbiol.">
        <title>Paraburkholderia madseniana sp. nov., a phenolic acid-degrading bacterium isolated from acidic forest soil.</title>
        <authorList>
            <person name="Wilhelm R.C."/>
            <person name="Murphy S.J.L."/>
            <person name="Feriancek N.M."/>
            <person name="Karasz D.C."/>
            <person name="DeRito C.M."/>
            <person name="Newman J.D."/>
            <person name="Buckley D.H."/>
        </authorList>
    </citation>
    <scope>NUCLEOTIDE SEQUENCE [LARGE SCALE GENOMIC DNA]</scope>
    <source>
        <strain evidence="3 4">RP11</strain>
    </source>
</reference>
<dbReference type="RefSeq" id="WP_154559142.1">
    <property type="nucleotide sequence ID" value="NZ_VOSW01000011.1"/>
</dbReference>
<dbReference type="AlphaFoldDB" id="A0A6N6WIF9"/>
<dbReference type="OrthoDB" id="9766486at2"/>
<accession>A0A6N6WIF9</accession>
<dbReference type="Pfam" id="PF00501">
    <property type="entry name" value="AMP-binding"/>
    <property type="match status" value="1"/>
</dbReference>
<keyword evidence="3" id="KW-0436">Ligase</keyword>
<feature type="domain" description="AMP-binding enzyme C-terminal" evidence="2">
    <location>
        <begin position="456"/>
        <end position="538"/>
    </location>
</feature>
<dbReference type="PANTHER" id="PTHR43767">
    <property type="entry name" value="LONG-CHAIN-FATTY-ACID--COA LIGASE"/>
    <property type="match status" value="1"/>
</dbReference>